<protein>
    <submittedName>
        <fullName evidence="1">Uncharacterized protein</fullName>
    </submittedName>
</protein>
<evidence type="ECO:0000313" key="1">
    <source>
        <dbReference type="EMBL" id="KAI7988283.1"/>
    </source>
</evidence>
<keyword evidence="2" id="KW-1185">Reference proteome</keyword>
<proteinExistence type="predicted"/>
<dbReference type="EMBL" id="CM045771">
    <property type="protein sequence ID" value="KAI7988283.1"/>
    <property type="molecule type" value="Genomic_DNA"/>
</dbReference>
<accession>A0ACC0FJ64</accession>
<name>A0ACC0FJ64_9ERIC</name>
<evidence type="ECO:0000313" key="2">
    <source>
        <dbReference type="Proteomes" id="UP001060215"/>
    </source>
</evidence>
<reference evidence="1 2" key="1">
    <citation type="journal article" date="2022" name="Plant J.">
        <title>Chromosome-level genome of Camellia lanceoleosa provides a valuable resource for understanding genome evolution and self-incompatibility.</title>
        <authorList>
            <person name="Gong W."/>
            <person name="Xiao S."/>
            <person name="Wang L."/>
            <person name="Liao Z."/>
            <person name="Chang Y."/>
            <person name="Mo W."/>
            <person name="Hu G."/>
            <person name="Li W."/>
            <person name="Zhao G."/>
            <person name="Zhu H."/>
            <person name="Hu X."/>
            <person name="Ji K."/>
            <person name="Xiang X."/>
            <person name="Song Q."/>
            <person name="Yuan D."/>
            <person name="Jin S."/>
            <person name="Zhang L."/>
        </authorList>
    </citation>
    <scope>NUCLEOTIDE SEQUENCE [LARGE SCALE GENOMIC DNA]</scope>
    <source>
        <strain evidence="1">SQ_2022a</strain>
    </source>
</reference>
<dbReference type="Proteomes" id="UP001060215">
    <property type="component" value="Chromosome 14"/>
</dbReference>
<sequence length="108" mass="12063">MSSRKQFADNDGSDRDPVLKFLELILFPVTDPFCRLPCLHCSIDLQVAHLGDRCVMSTSGHGRHAVLRIFKGRWGRTGHHASYGALPLADLYLLPSRFCGGQAVKQKR</sequence>
<gene>
    <name evidence="1" type="ORF">LOK49_LG13G00031</name>
</gene>
<organism evidence="1 2">
    <name type="scientific">Camellia lanceoleosa</name>
    <dbReference type="NCBI Taxonomy" id="1840588"/>
    <lineage>
        <taxon>Eukaryota</taxon>
        <taxon>Viridiplantae</taxon>
        <taxon>Streptophyta</taxon>
        <taxon>Embryophyta</taxon>
        <taxon>Tracheophyta</taxon>
        <taxon>Spermatophyta</taxon>
        <taxon>Magnoliopsida</taxon>
        <taxon>eudicotyledons</taxon>
        <taxon>Gunneridae</taxon>
        <taxon>Pentapetalae</taxon>
        <taxon>asterids</taxon>
        <taxon>Ericales</taxon>
        <taxon>Theaceae</taxon>
        <taxon>Camellia</taxon>
    </lineage>
</organism>
<comment type="caution">
    <text evidence="1">The sequence shown here is derived from an EMBL/GenBank/DDBJ whole genome shotgun (WGS) entry which is preliminary data.</text>
</comment>